<dbReference type="PANTHER" id="PTHR14969">
    <property type="entry name" value="SPHINGOSINE-1-PHOSPHATE PHOSPHOHYDROLASE"/>
    <property type="match status" value="1"/>
</dbReference>
<dbReference type="EMBL" id="JACOSL010000006">
    <property type="protein sequence ID" value="MBI1755665.1"/>
    <property type="molecule type" value="Genomic_DNA"/>
</dbReference>
<comment type="caution">
    <text evidence="3">The sequence shown here is derived from an EMBL/GenBank/DDBJ whole genome shotgun (WGS) entry which is preliminary data.</text>
</comment>
<keyword evidence="1" id="KW-0812">Transmembrane</keyword>
<feature type="transmembrane region" description="Helical" evidence="1">
    <location>
        <begin position="149"/>
        <end position="169"/>
    </location>
</feature>
<dbReference type="SUPFAM" id="SSF48317">
    <property type="entry name" value="Acid phosphatase/Vanadium-dependent haloperoxidase"/>
    <property type="match status" value="1"/>
</dbReference>
<dbReference type="AlphaFoldDB" id="A0A931LVJ6"/>
<dbReference type="Pfam" id="PF01569">
    <property type="entry name" value="PAP2"/>
    <property type="match status" value="1"/>
</dbReference>
<evidence type="ECO:0000313" key="3">
    <source>
        <dbReference type="EMBL" id="MBI1755665.1"/>
    </source>
</evidence>
<sequence>MYELDVRLFHAINGGPDWASPLFVFLSEATKAWSVRLVLVALAILLIVLGGKARQGVLRALVAWPVADGITHWLKLAVAWPRPCVELNDVVLRVGKLTSFGTASAHAANTAAVATVFVIALGFKKAWPVAALAFLTGFSRIYVGVHYPLQVLLGWTIGVAVGLVVTWAWGQAARLLRREPQPSG</sequence>
<dbReference type="InterPro" id="IPR000326">
    <property type="entry name" value="PAP2/HPO"/>
</dbReference>
<gene>
    <name evidence="3" type="ORF">HYR64_00980</name>
</gene>
<evidence type="ECO:0000259" key="2">
    <source>
        <dbReference type="SMART" id="SM00014"/>
    </source>
</evidence>
<dbReference type="GO" id="GO:0042392">
    <property type="term" value="F:sphingosine-1-phosphate phosphatase activity"/>
    <property type="evidence" value="ECO:0007669"/>
    <property type="project" value="TreeGrafter"/>
</dbReference>
<evidence type="ECO:0000256" key="1">
    <source>
        <dbReference type="SAM" id="Phobius"/>
    </source>
</evidence>
<feature type="transmembrane region" description="Helical" evidence="1">
    <location>
        <begin position="126"/>
        <end position="143"/>
    </location>
</feature>
<proteinExistence type="predicted"/>
<dbReference type="PANTHER" id="PTHR14969:SF13">
    <property type="entry name" value="AT30094P"/>
    <property type="match status" value="1"/>
</dbReference>
<dbReference type="InterPro" id="IPR036938">
    <property type="entry name" value="PAP2/HPO_sf"/>
</dbReference>
<evidence type="ECO:0000313" key="4">
    <source>
        <dbReference type="Proteomes" id="UP000727962"/>
    </source>
</evidence>
<dbReference type="Gene3D" id="1.20.144.10">
    <property type="entry name" value="Phosphatidic acid phosphatase type 2/haloperoxidase"/>
    <property type="match status" value="1"/>
</dbReference>
<keyword evidence="1" id="KW-1133">Transmembrane helix</keyword>
<name>A0A931LVJ6_FIMGI</name>
<feature type="transmembrane region" description="Helical" evidence="1">
    <location>
        <begin position="100"/>
        <end position="119"/>
    </location>
</feature>
<organism evidence="3 4">
    <name type="scientific">Fimbriimonas ginsengisoli</name>
    <dbReference type="NCBI Taxonomy" id="1005039"/>
    <lineage>
        <taxon>Bacteria</taxon>
        <taxon>Bacillati</taxon>
        <taxon>Armatimonadota</taxon>
        <taxon>Fimbriimonadia</taxon>
        <taxon>Fimbriimonadales</taxon>
        <taxon>Fimbriimonadaceae</taxon>
        <taxon>Fimbriimonas</taxon>
    </lineage>
</organism>
<keyword evidence="1" id="KW-0472">Membrane</keyword>
<feature type="domain" description="Phosphatidic acid phosphatase type 2/haloperoxidase" evidence="2">
    <location>
        <begin position="55"/>
        <end position="166"/>
    </location>
</feature>
<protein>
    <submittedName>
        <fullName evidence="3">Phosphatase PAP2 family protein</fullName>
    </submittedName>
</protein>
<feature type="transmembrane region" description="Helical" evidence="1">
    <location>
        <begin position="32"/>
        <end position="49"/>
    </location>
</feature>
<dbReference type="SMART" id="SM00014">
    <property type="entry name" value="acidPPc"/>
    <property type="match status" value="1"/>
</dbReference>
<reference evidence="3" key="1">
    <citation type="submission" date="2020-07" db="EMBL/GenBank/DDBJ databases">
        <title>Huge and variable diversity of episymbiotic CPR bacteria and DPANN archaea in groundwater ecosystems.</title>
        <authorList>
            <person name="He C.Y."/>
            <person name="Keren R."/>
            <person name="Whittaker M."/>
            <person name="Farag I.F."/>
            <person name="Doudna J."/>
            <person name="Cate J.H.D."/>
            <person name="Banfield J.F."/>
        </authorList>
    </citation>
    <scope>NUCLEOTIDE SEQUENCE</scope>
    <source>
        <strain evidence="3">NC_groundwater_17_Pr7_B-0.1um_64_12</strain>
    </source>
</reference>
<dbReference type="Proteomes" id="UP000727962">
    <property type="component" value="Unassembled WGS sequence"/>
</dbReference>
<accession>A0A931LVJ6</accession>